<dbReference type="EMBL" id="JWMF01000007">
    <property type="protein sequence ID" value="KJY50148.1"/>
    <property type="molecule type" value="Genomic_DNA"/>
</dbReference>
<feature type="domain" description="Sialate O-acetylesterase" evidence="2">
    <location>
        <begin position="118"/>
        <end position="222"/>
    </location>
</feature>
<dbReference type="GO" id="GO:0005975">
    <property type="term" value="P:carbohydrate metabolic process"/>
    <property type="evidence" value="ECO:0007669"/>
    <property type="project" value="TreeGrafter"/>
</dbReference>
<dbReference type="RefSeq" id="WP_082069390.1">
    <property type="nucleotide sequence ID" value="NZ_KQ033885.1"/>
</dbReference>
<reference evidence="3 4" key="1">
    <citation type="submission" date="2014-12" db="EMBL/GenBank/DDBJ databases">
        <title>Comparative genomics of the lactic acid bacteria isolated from the honey bee gut.</title>
        <authorList>
            <person name="Ellegaard K.M."/>
            <person name="Tamarit D."/>
            <person name="Javelind E."/>
            <person name="Olofsson T."/>
            <person name="Andersson S.G."/>
            <person name="Vasquez A."/>
        </authorList>
    </citation>
    <scope>NUCLEOTIDE SEQUENCE [LARGE SCALE GENOMIC DNA]</scope>
    <source>
        <strain evidence="3 4">Bin7</strain>
    </source>
</reference>
<evidence type="ECO:0000259" key="2">
    <source>
        <dbReference type="Pfam" id="PF03629"/>
    </source>
</evidence>
<organism evidence="3 4">
    <name type="scientific">Bifidobacterium mellis</name>
    <dbReference type="NCBI Taxonomy" id="1293823"/>
    <lineage>
        <taxon>Bacteria</taxon>
        <taxon>Bacillati</taxon>
        <taxon>Actinomycetota</taxon>
        <taxon>Actinomycetes</taxon>
        <taxon>Bifidobacteriales</taxon>
        <taxon>Bifidobacteriaceae</taxon>
        <taxon>Bifidobacterium</taxon>
    </lineage>
</organism>
<evidence type="ECO:0000313" key="4">
    <source>
        <dbReference type="Proteomes" id="UP000033567"/>
    </source>
</evidence>
<protein>
    <recommendedName>
        <fullName evidence="2">Sialate O-acetylesterase domain-containing protein</fullName>
    </recommendedName>
</protein>
<proteinExistence type="predicted"/>
<dbReference type="Proteomes" id="UP000033567">
    <property type="component" value="Unassembled WGS sequence"/>
</dbReference>
<name>A0A0F4KVP5_9BIFI</name>
<dbReference type="PANTHER" id="PTHR22901">
    <property type="entry name" value="SIALATE O-ACETYLESTERASE"/>
    <property type="match status" value="1"/>
</dbReference>
<dbReference type="Pfam" id="PF03629">
    <property type="entry name" value="SASA"/>
    <property type="match status" value="1"/>
</dbReference>
<dbReference type="PANTHER" id="PTHR22901:SF0">
    <property type="entry name" value="SIALATE O-ACETYLESTERASE"/>
    <property type="match status" value="1"/>
</dbReference>
<dbReference type="InterPro" id="IPR039329">
    <property type="entry name" value="SIAE"/>
</dbReference>
<evidence type="ECO:0000313" key="3">
    <source>
        <dbReference type="EMBL" id="KJY50148.1"/>
    </source>
</evidence>
<dbReference type="AlphaFoldDB" id="A0A0F4KVP5"/>
<keyword evidence="4" id="KW-1185">Reference proteome</keyword>
<keyword evidence="1" id="KW-0378">Hydrolase</keyword>
<dbReference type="GO" id="GO:0001681">
    <property type="term" value="F:sialate O-acetylesterase activity"/>
    <property type="evidence" value="ECO:0007669"/>
    <property type="project" value="InterPro"/>
</dbReference>
<evidence type="ECO:0000256" key="1">
    <source>
        <dbReference type="ARBA" id="ARBA00022801"/>
    </source>
</evidence>
<gene>
    <name evidence="3" type="ORF">JF70_08330</name>
</gene>
<dbReference type="InterPro" id="IPR005181">
    <property type="entry name" value="SASA"/>
</dbReference>
<dbReference type="Gene3D" id="3.40.50.1110">
    <property type="entry name" value="SGNH hydrolase"/>
    <property type="match status" value="1"/>
</dbReference>
<comment type="caution">
    <text evidence="3">The sequence shown here is derived from an EMBL/GenBank/DDBJ whole genome shotgun (WGS) entry which is preliminary data.</text>
</comment>
<dbReference type="InterPro" id="IPR036514">
    <property type="entry name" value="SGNH_hydro_sf"/>
</dbReference>
<accession>A0A0F4KVP5</accession>
<sequence>MTNEHYKNTSDPKGWKVSATDFNHHKLQLAAIFTDGAVLQSSKPIPIFGRACPEDTVHIELTPTNSDRLSGSISATCRVETGGKWLGVLPPCHSGGPYSLSVRTEKECVNLKNLMIGEVWLASGQSNMAFNLADSADGATVVAESQDPLMRFYQVPQTGRIDRQAEAQACWNCCDPKTSGQMSAVAYYFAHKLRKSLSSKTAVGIIDCYIGGTSIAVWLDQETLRFCPEGQDYLDRFSRTVSGRTDEELEAQAESWQSSFDSWNKRVSGIRQAYPGISDEEITSACGQCPWPPPMTRHSKYRPTGAFSSMLERIAPYALAGILWYQGEEDGPFSSTYQTLLGLLIDRWRLLWQLPDHTISTSDSAAQKKLPFFIVQLPQWSPSQSEDQTVTDSDWPCIRKAQLSMSQARSAVHTICLIDCGEEHNLHPKDKRTPGERLAVHALHWVYGQQALPINGPSPLTPRKIDPVHLSLTMVHAAGMRFSATIPGLRHAEIAHPSDWREAGESGFEVAGPDGRFYPVAAKILPFSGKQSCLPLGQSRRPICRQDDRRIIILPLNKVRNPRWLRYAWHGWGPAPLMNDADLPAPPFFKAISVADE</sequence>
<dbReference type="PATRIC" id="fig|1684.5.peg.879"/>
<dbReference type="SUPFAM" id="SSF52266">
    <property type="entry name" value="SGNH hydrolase"/>
    <property type="match status" value="1"/>
</dbReference>